<dbReference type="InterPro" id="IPR038729">
    <property type="entry name" value="Rad50/SbcC_AAA"/>
</dbReference>
<proteinExistence type="predicted"/>
<dbReference type="Proteomes" id="UP000199706">
    <property type="component" value="Unassembled WGS sequence"/>
</dbReference>
<organism evidence="3 4">
    <name type="scientific">Paraburkholderia phenazinium</name>
    <dbReference type="NCBI Taxonomy" id="60549"/>
    <lineage>
        <taxon>Bacteria</taxon>
        <taxon>Pseudomonadati</taxon>
        <taxon>Pseudomonadota</taxon>
        <taxon>Betaproteobacteria</taxon>
        <taxon>Burkholderiales</taxon>
        <taxon>Burkholderiaceae</taxon>
        <taxon>Paraburkholderia</taxon>
    </lineage>
</organism>
<dbReference type="AlphaFoldDB" id="A0A1G8PD40"/>
<dbReference type="GO" id="GO:0005524">
    <property type="term" value="F:ATP binding"/>
    <property type="evidence" value="ECO:0007669"/>
    <property type="project" value="InterPro"/>
</dbReference>
<dbReference type="SUPFAM" id="SSF52540">
    <property type="entry name" value="P-loop containing nucleoside triphosphate hydrolases"/>
    <property type="match status" value="1"/>
</dbReference>
<dbReference type="EMBL" id="FNCJ01000045">
    <property type="protein sequence ID" value="SDI90205.1"/>
    <property type="molecule type" value="Genomic_DNA"/>
</dbReference>
<accession>A0A1G8PD40</accession>
<evidence type="ECO:0000259" key="2">
    <source>
        <dbReference type="Pfam" id="PF13476"/>
    </source>
</evidence>
<name>A0A1G8PD40_9BURK</name>
<reference evidence="3 4" key="1">
    <citation type="submission" date="2016-10" db="EMBL/GenBank/DDBJ databases">
        <authorList>
            <person name="de Groot N.N."/>
        </authorList>
    </citation>
    <scope>NUCLEOTIDE SEQUENCE [LARGE SCALE GENOMIC DNA]</scope>
    <source>
        <strain evidence="3 4">LMG 2247</strain>
    </source>
</reference>
<dbReference type="GO" id="GO:0006302">
    <property type="term" value="P:double-strand break repair"/>
    <property type="evidence" value="ECO:0007669"/>
    <property type="project" value="InterPro"/>
</dbReference>
<dbReference type="PANTHER" id="PTHR43581">
    <property type="entry name" value="ATP/GTP PHOSPHATASE"/>
    <property type="match status" value="1"/>
</dbReference>
<dbReference type="RefSeq" id="WP_090696059.1">
    <property type="nucleotide sequence ID" value="NZ_FNCJ01000045.1"/>
</dbReference>
<dbReference type="Pfam" id="PF13304">
    <property type="entry name" value="AAA_21"/>
    <property type="match status" value="1"/>
</dbReference>
<dbReference type="InterPro" id="IPR003959">
    <property type="entry name" value="ATPase_AAA_core"/>
</dbReference>
<protein>
    <submittedName>
        <fullName evidence="3">AAA domain-containing protein</fullName>
    </submittedName>
</protein>
<sequence>MDFLAFRIRNFRSIVDSEWQRFSADRVTVLIGQNESGKSAVLDALALTVGNARLNENDCRVDSKEPEIHLRVRVVYEELESVLASWGFFQKQAVRRYLSTRGGEVVLDYAWDRSRAEGRTVFEGLVGIADPELDKMLEDAHNTGAGLVNLGQSLTTIASAIANASTEGTKPVSHESPTSKMGTNDLALVIHSSAPRALSFDVDSQALPDYVDIDDKGELVGAGRDAARNYLRAAKISLPELLTAERRTQIALTEKGDKRLNERFREFFEVGESSLPIPRLRCRLEYRSEMDTTGTNRYLSFWVADGEADFYPAQRSRGVKWFVSLFLFLSASEKIRRGRLLLLDEPGAWLHIRAQQNLLRLLNAVKGDVWVVYTTHSPQLIEYEKLYRVRAVQRMTGRLGGPTTVIDAAHLGGATSDTLSPLYAAIGSDLSQQQHIQKTNNVLLEEISGFYYMNGFWQLTDCVQPAHFLAATGADKLVQLSFLLRGWGLDFIFAVDDDKKGRSLREKLKQTLYSGDEELTTENVILLNDCPGIEDVFSQTDFAAHVLHREPAPAGVRNSDYVKQLKASKPILASQFLQSVKKRKLTWDVFDDESKGRIKEVVRSISLALESKQRIV</sequence>
<feature type="domain" description="ATPase AAA-type core" evidence="1">
    <location>
        <begin position="221"/>
        <end position="382"/>
    </location>
</feature>
<dbReference type="OrthoDB" id="3322489at2"/>
<gene>
    <name evidence="3" type="ORF">SAMN05216466_1453</name>
</gene>
<dbReference type="PANTHER" id="PTHR43581:SF2">
    <property type="entry name" value="EXCINUCLEASE ATPASE SUBUNIT"/>
    <property type="match status" value="1"/>
</dbReference>
<dbReference type="Gene3D" id="3.40.50.300">
    <property type="entry name" value="P-loop containing nucleotide triphosphate hydrolases"/>
    <property type="match status" value="2"/>
</dbReference>
<dbReference type="GO" id="GO:0016887">
    <property type="term" value="F:ATP hydrolysis activity"/>
    <property type="evidence" value="ECO:0007669"/>
    <property type="project" value="InterPro"/>
</dbReference>
<dbReference type="InterPro" id="IPR027417">
    <property type="entry name" value="P-loop_NTPase"/>
</dbReference>
<evidence type="ECO:0000313" key="4">
    <source>
        <dbReference type="Proteomes" id="UP000199706"/>
    </source>
</evidence>
<dbReference type="InterPro" id="IPR051396">
    <property type="entry name" value="Bact_Antivir_Def_Nuclease"/>
</dbReference>
<dbReference type="Pfam" id="PF13476">
    <property type="entry name" value="AAA_23"/>
    <property type="match status" value="1"/>
</dbReference>
<dbReference type="CDD" id="cd00267">
    <property type="entry name" value="ABC_ATPase"/>
    <property type="match status" value="1"/>
</dbReference>
<feature type="domain" description="Rad50/SbcC-type AAA" evidence="2">
    <location>
        <begin position="7"/>
        <end position="104"/>
    </location>
</feature>
<evidence type="ECO:0000259" key="1">
    <source>
        <dbReference type="Pfam" id="PF13304"/>
    </source>
</evidence>
<evidence type="ECO:0000313" key="3">
    <source>
        <dbReference type="EMBL" id="SDI90205.1"/>
    </source>
</evidence>